<dbReference type="Pfam" id="PF00528">
    <property type="entry name" value="BPD_transp_1"/>
    <property type="match status" value="1"/>
</dbReference>
<dbReference type="CDD" id="cd06261">
    <property type="entry name" value="TM_PBP2"/>
    <property type="match status" value="1"/>
</dbReference>
<sequence length="223" mass="24126">MFTTAYDLFWQYRDVYLRGLANALTAAAFGLVLSLFVGVLAGVVRFSSRGIAGRIVGIYVSIVRNTPMLVQVYFIYFGLPAIGITMSAFATGVVALTFNSGAYIAEIARGGLAAIPQGQTEAAMALGLNQRVLLARVLVPQAAPTVLPAITGQFVQLIKDTSLLYTIAVLEITKAADDVGNETYQFLEAYLASCVIYVVICAVLNLLVDQYERRAGFSRHRRV</sequence>
<evidence type="ECO:0000313" key="11">
    <source>
        <dbReference type="EMBL" id="MFC3321288.1"/>
    </source>
</evidence>
<gene>
    <name evidence="11" type="ORF">ACFOJ9_05760</name>
</gene>
<evidence type="ECO:0000256" key="5">
    <source>
        <dbReference type="ARBA" id="ARBA00022692"/>
    </source>
</evidence>
<dbReference type="InterPro" id="IPR043429">
    <property type="entry name" value="ArtM/GltK/GlnP/TcyL/YhdX-like"/>
</dbReference>
<keyword evidence="6" id="KW-0029">Amino-acid transport</keyword>
<evidence type="ECO:0000259" key="10">
    <source>
        <dbReference type="PROSITE" id="PS50928"/>
    </source>
</evidence>
<evidence type="ECO:0000256" key="6">
    <source>
        <dbReference type="ARBA" id="ARBA00022970"/>
    </source>
</evidence>
<dbReference type="Gene3D" id="1.10.3720.10">
    <property type="entry name" value="MetI-like"/>
    <property type="match status" value="1"/>
</dbReference>
<accession>A0ABV7MHC2</accession>
<keyword evidence="4" id="KW-1003">Cell membrane</keyword>
<evidence type="ECO:0000256" key="7">
    <source>
        <dbReference type="ARBA" id="ARBA00022989"/>
    </source>
</evidence>
<dbReference type="PROSITE" id="PS50928">
    <property type="entry name" value="ABC_TM1"/>
    <property type="match status" value="1"/>
</dbReference>
<comment type="subcellular location">
    <subcellularLocation>
        <location evidence="1">Cell inner membrane</location>
        <topology evidence="1">Multi-pass membrane protein</topology>
    </subcellularLocation>
    <subcellularLocation>
        <location evidence="9">Cell membrane</location>
        <topology evidence="9">Multi-pass membrane protein</topology>
    </subcellularLocation>
</comment>
<feature type="domain" description="ABC transmembrane type-1" evidence="10">
    <location>
        <begin position="20"/>
        <end position="208"/>
    </location>
</feature>
<dbReference type="InterPro" id="IPR010065">
    <property type="entry name" value="AA_ABC_transptr_permease_3TM"/>
</dbReference>
<dbReference type="PANTHER" id="PTHR30614:SF0">
    <property type="entry name" value="L-CYSTINE TRANSPORT SYSTEM PERMEASE PROTEIN TCYL"/>
    <property type="match status" value="1"/>
</dbReference>
<evidence type="ECO:0000256" key="8">
    <source>
        <dbReference type="ARBA" id="ARBA00023136"/>
    </source>
</evidence>
<keyword evidence="8 9" id="KW-0472">Membrane</keyword>
<dbReference type="NCBIfam" id="TIGR01726">
    <property type="entry name" value="HEQRo_perm_3TM"/>
    <property type="match status" value="1"/>
</dbReference>
<dbReference type="PANTHER" id="PTHR30614">
    <property type="entry name" value="MEMBRANE COMPONENT OF AMINO ACID ABC TRANSPORTER"/>
    <property type="match status" value="1"/>
</dbReference>
<evidence type="ECO:0000256" key="1">
    <source>
        <dbReference type="ARBA" id="ARBA00004429"/>
    </source>
</evidence>
<dbReference type="InterPro" id="IPR035906">
    <property type="entry name" value="MetI-like_sf"/>
</dbReference>
<dbReference type="EMBL" id="JBHRVD010000001">
    <property type="protein sequence ID" value="MFC3321288.1"/>
    <property type="molecule type" value="Genomic_DNA"/>
</dbReference>
<feature type="transmembrane region" description="Helical" evidence="9">
    <location>
        <begin position="73"/>
        <end position="98"/>
    </location>
</feature>
<comment type="similarity">
    <text evidence="2">Belongs to the binding-protein-dependent transport system permease family. HisMQ subfamily.</text>
</comment>
<evidence type="ECO:0000256" key="4">
    <source>
        <dbReference type="ARBA" id="ARBA00022475"/>
    </source>
</evidence>
<evidence type="ECO:0000256" key="3">
    <source>
        <dbReference type="ARBA" id="ARBA00022448"/>
    </source>
</evidence>
<feature type="transmembrane region" description="Helical" evidence="9">
    <location>
        <begin position="20"/>
        <end position="44"/>
    </location>
</feature>
<name>A0ABV7MHC2_9HYPH</name>
<dbReference type="InterPro" id="IPR000515">
    <property type="entry name" value="MetI-like"/>
</dbReference>
<evidence type="ECO:0000313" key="12">
    <source>
        <dbReference type="Proteomes" id="UP001595648"/>
    </source>
</evidence>
<dbReference type="Proteomes" id="UP001595648">
    <property type="component" value="Unassembled WGS sequence"/>
</dbReference>
<protein>
    <submittedName>
        <fullName evidence="11">Amino acid ABC transporter permease</fullName>
    </submittedName>
</protein>
<comment type="caution">
    <text evidence="11">The sequence shown here is derived from an EMBL/GenBank/DDBJ whole genome shotgun (WGS) entry which is preliminary data.</text>
</comment>
<dbReference type="SUPFAM" id="SSF161098">
    <property type="entry name" value="MetI-like"/>
    <property type="match status" value="1"/>
</dbReference>
<organism evidence="11 12">
    <name type="scientific">Mesorhizobium cantuariense</name>
    <dbReference type="NCBI Taxonomy" id="1300275"/>
    <lineage>
        <taxon>Bacteria</taxon>
        <taxon>Pseudomonadati</taxon>
        <taxon>Pseudomonadota</taxon>
        <taxon>Alphaproteobacteria</taxon>
        <taxon>Hyphomicrobiales</taxon>
        <taxon>Phyllobacteriaceae</taxon>
        <taxon>Mesorhizobium</taxon>
    </lineage>
</organism>
<evidence type="ECO:0000256" key="2">
    <source>
        <dbReference type="ARBA" id="ARBA00010072"/>
    </source>
</evidence>
<feature type="transmembrane region" description="Helical" evidence="9">
    <location>
        <begin position="189"/>
        <end position="208"/>
    </location>
</feature>
<evidence type="ECO:0000256" key="9">
    <source>
        <dbReference type="RuleBase" id="RU363032"/>
    </source>
</evidence>
<keyword evidence="7 9" id="KW-1133">Transmembrane helix</keyword>
<dbReference type="RefSeq" id="WP_378977528.1">
    <property type="nucleotide sequence ID" value="NZ_JBHRVD010000001.1"/>
</dbReference>
<reference evidence="12" key="1">
    <citation type="journal article" date="2019" name="Int. J. Syst. Evol. Microbiol.">
        <title>The Global Catalogue of Microorganisms (GCM) 10K type strain sequencing project: providing services to taxonomists for standard genome sequencing and annotation.</title>
        <authorList>
            <consortium name="The Broad Institute Genomics Platform"/>
            <consortium name="The Broad Institute Genome Sequencing Center for Infectious Disease"/>
            <person name="Wu L."/>
            <person name="Ma J."/>
        </authorList>
    </citation>
    <scope>NUCLEOTIDE SEQUENCE [LARGE SCALE GENOMIC DNA]</scope>
    <source>
        <strain evidence="12">ICMP 19515</strain>
    </source>
</reference>
<proteinExistence type="inferred from homology"/>
<keyword evidence="3 9" id="KW-0813">Transport</keyword>
<keyword evidence="5 9" id="KW-0812">Transmembrane</keyword>
<keyword evidence="12" id="KW-1185">Reference proteome</keyword>